<keyword evidence="2" id="KW-1185">Reference proteome</keyword>
<evidence type="ECO:0000313" key="2">
    <source>
        <dbReference type="Proteomes" id="UP000256919"/>
    </source>
</evidence>
<reference evidence="1 2" key="1">
    <citation type="submission" date="2018-07" db="EMBL/GenBank/DDBJ databases">
        <title>Genomic Encyclopedia of Type Strains, Phase III (KMG-III): the genomes of soil and plant-associated and newly described type strains.</title>
        <authorList>
            <person name="Whitman W."/>
        </authorList>
    </citation>
    <scope>NUCLEOTIDE SEQUENCE [LARGE SCALE GENOMIC DNA]</scope>
    <source>
        <strain evidence="1 2">CECT 7948</strain>
    </source>
</reference>
<dbReference type="Proteomes" id="UP000256919">
    <property type="component" value="Unassembled WGS sequence"/>
</dbReference>
<protein>
    <submittedName>
        <fullName evidence="1">Uncharacterized protein</fullName>
    </submittedName>
</protein>
<dbReference type="EMBL" id="QREI01000003">
    <property type="protein sequence ID" value="REE24961.1"/>
    <property type="molecule type" value="Genomic_DNA"/>
</dbReference>
<organism evidence="1 2">
    <name type="scientific">Winogradskyella pacifica</name>
    <dbReference type="NCBI Taxonomy" id="664642"/>
    <lineage>
        <taxon>Bacteria</taxon>
        <taxon>Pseudomonadati</taxon>
        <taxon>Bacteroidota</taxon>
        <taxon>Flavobacteriia</taxon>
        <taxon>Flavobacteriales</taxon>
        <taxon>Flavobacteriaceae</taxon>
        <taxon>Winogradskyella</taxon>
    </lineage>
</organism>
<comment type="caution">
    <text evidence="1">The sequence shown here is derived from an EMBL/GenBank/DDBJ whole genome shotgun (WGS) entry which is preliminary data.</text>
</comment>
<sequence>MELKRYQKRAVILIIKHSELKCNTKNCLLVISEIYVIVKAMNNNTIMALFIVYEFSFYF</sequence>
<proteinExistence type="predicted"/>
<name>A0A3D9N4H8_9FLAO</name>
<accession>A0A3D9N4H8</accession>
<dbReference type="AlphaFoldDB" id="A0A3D9N4H8"/>
<evidence type="ECO:0000313" key="1">
    <source>
        <dbReference type="EMBL" id="REE24961.1"/>
    </source>
</evidence>
<gene>
    <name evidence="1" type="ORF">DFQ09_103268</name>
</gene>